<gene>
    <name evidence="1" type="ORF">B0J13DRAFT_228622</name>
</gene>
<dbReference type="EMBL" id="JAGMUU010000004">
    <property type="protein sequence ID" value="KAH7155561.1"/>
    <property type="molecule type" value="Genomic_DNA"/>
</dbReference>
<dbReference type="InterPro" id="IPR003006">
    <property type="entry name" value="Ig/MHC_CS"/>
</dbReference>
<accession>A0A9P9F910</accession>
<dbReference type="PROSITE" id="PS00290">
    <property type="entry name" value="IG_MHC"/>
    <property type="match status" value="1"/>
</dbReference>
<sequence length="168" mass="18765">MACWIAAINSRSATCTADRRSHSPRPGRILIRLKLHLFQRHANARYICRVTHSHHRDPHLQQHTHWLPGLTVSFLDVVVVVVAVCSLWTPNLEAHAHVWSPMLQSRILHVVSSIPPSVCAAPFIHIGPVRVASSKIKVSFGFVYPLLQSLHRLSSIPPSPALNPCPYP</sequence>
<evidence type="ECO:0000313" key="2">
    <source>
        <dbReference type="Proteomes" id="UP000717696"/>
    </source>
</evidence>
<protein>
    <submittedName>
        <fullName evidence="1">Uncharacterized protein</fullName>
    </submittedName>
</protein>
<dbReference type="Proteomes" id="UP000717696">
    <property type="component" value="Unassembled WGS sequence"/>
</dbReference>
<keyword evidence="2" id="KW-1185">Reference proteome</keyword>
<dbReference type="AlphaFoldDB" id="A0A9P9F910"/>
<name>A0A9P9F910_9HYPO</name>
<comment type="caution">
    <text evidence="1">The sequence shown here is derived from an EMBL/GenBank/DDBJ whole genome shotgun (WGS) entry which is preliminary data.</text>
</comment>
<evidence type="ECO:0000313" key="1">
    <source>
        <dbReference type="EMBL" id="KAH7155561.1"/>
    </source>
</evidence>
<reference evidence="1" key="1">
    <citation type="journal article" date="2021" name="Nat. Commun.">
        <title>Genetic determinants of endophytism in the Arabidopsis root mycobiome.</title>
        <authorList>
            <person name="Mesny F."/>
            <person name="Miyauchi S."/>
            <person name="Thiergart T."/>
            <person name="Pickel B."/>
            <person name="Atanasova L."/>
            <person name="Karlsson M."/>
            <person name="Huettel B."/>
            <person name="Barry K.W."/>
            <person name="Haridas S."/>
            <person name="Chen C."/>
            <person name="Bauer D."/>
            <person name="Andreopoulos W."/>
            <person name="Pangilinan J."/>
            <person name="LaButti K."/>
            <person name="Riley R."/>
            <person name="Lipzen A."/>
            <person name="Clum A."/>
            <person name="Drula E."/>
            <person name="Henrissat B."/>
            <person name="Kohler A."/>
            <person name="Grigoriev I.V."/>
            <person name="Martin F.M."/>
            <person name="Hacquard S."/>
        </authorList>
    </citation>
    <scope>NUCLEOTIDE SEQUENCE</scope>
    <source>
        <strain evidence="1">MPI-CAGE-AT-0021</strain>
    </source>
</reference>
<organism evidence="1 2">
    <name type="scientific">Dactylonectria estremocensis</name>
    <dbReference type="NCBI Taxonomy" id="1079267"/>
    <lineage>
        <taxon>Eukaryota</taxon>
        <taxon>Fungi</taxon>
        <taxon>Dikarya</taxon>
        <taxon>Ascomycota</taxon>
        <taxon>Pezizomycotina</taxon>
        <taxon>Sordariomycetes</taxon>
        <taxon>Hypocreomycetidae</taxon>
        <taxon>Hypocreales</taxon>
        <taxon>Nectriaceae</taxon>
        <taxon>Dactylonectria</taxon>
    </lineage>
</organism>
<proteinExistence type="predicted"/>